<evidence type="ECO:0000313" key="12">
    <source>
        <dbReference type="EMBL" id="OLY81859.1"/>
    </source>
</evidence>
<gene>
    <name evidence="12" type="ORF">AYI68_g4029</name>
</gene>
<dbReference type="Proteomes" id="UP000187455">
    <property type="component" value="Unassembled WGS sequence"/>
</dbReference>
<dbReference type="STRING" id="133383.A0A1R0GY96"/>
<evidence type="ECO:0000256" key="3">
    <source>
        <dbReference type="ARBA" id="ARBA00022603"/>
    </source>
</evidence>
<dbReference type="OrthoDB" id="308383at2759"/>
<feature type="compositionally biased region" description="Basic residues" evidence="8">
    <location>
        <begin position="521"/>
        <end position="532"/>
    </location>
</feature>
<dbReference type="PANTHER" id="PTHR46223:SF3">
    <property type="entry name" value="HISTONE-LYSINE N-METHYLTRANSFERASE SET-23"/>
    <property type="match status" value="1"/>
</dbReference>
<protein>
    <submittedName>
        <fullName evidence="12">Histone-lysine N-methyltransferase SUV39H2</fullName>
    </submittedName>
</protein>
<dbReference type="InterPro" id="IPR003616">
    <property type="entry name" value="Post-SET_dom"/>
</dbReference>
<keyword evidence="2" id="KW-0158">Chromosome</keyword>
<dbReference type="SMART" id="SM00468">
    <property type="entry name" value="PreSET"/>
    <property type="match status" value="1"/>
</dbReference>
<accession>A0A1R0GY96</accession>
<evidence type="ECO:0000256" key="4">
    <source>
        <dbReference type="ARBA" id="ARBA00022679"/>
    </source>
</evidence>
<evidence type="ECO:0000256" key="5">
    <source>
        <dbReference type="ARBA" id="ARBA00022691"/>
    </source>
</evidence>
<dbReference type="PROSITE" id="PS50868">
    <property type="entry name" value="POST_SET"/>
    <property type="match status" value="1"/>
</dbReference>
<dbReference type="PROSITE" id="PS50867">
    <property type="entry name" value="PRE_SET"/>
    <property type="match status" value="1"/>
</dbReference>
<evidence type="ECO:0000256" key="2">
    <source>
        <dbReference type="ARBA" id="ARBA00022454"/>
    </source>
</evidence>
<dbReference type="InterPro" id="IPR050973">
    <property type="entry name" value="H3K9_Histone-Lys_N-MTase"/>
</dbReference>
<proteinExistence type="predicted"/>
<feature type="domain" description="Post-SET" evidence="11">
    <location>
        <begin position="563"/>
        <end position="579"/>
    </location>
</feature>
<keyword evidence="13" id="KW-1185">Reference proteome</keyword>
<name>A0A1R0GY96_9FUNG</name>
<dbReference type="InterPro" id="IPR001214">
    <property type="entry name" value="SET_dom"/>
</dbReference>
<evidence type="ECO:0000259" key="11">
    <source>
        <dbReference type="PROSITE" id="PS50868"/>
    </source>
</evidence>
<feature type="region of interest" description="Disordered" evidence="8">
    <location>
        <begin position="504"/>
        <end position="539"/>
    </location>
</feature>
<sequence length="580" mass="65838">MANFLSCKIILRKKVWSCSEFESCFLYLWNEKFDIKPLSKPIISNSGESLKQKYPLATAFKKDQSEKVIESISNKGIVAGILEDIYENICFDSNDSNISGTLNRSVQEYNDLHNHYTNLTKEKNLSYIKRNISPIDDSVQSIPGDSGIKAANQIGEYDLSSFPNLRPIHFNNFPSEATNFNADIGSKIAKNLPQISGVATENISRFLELVKRCNGPPISIINTVDDVPPPTDFVFINSSIYASDVTKPHEFDVNSCWCESKLLDEHSYCVSIGNKSLTLHEFKESEYFNSNYIQEFRKRFSGPEFDSRLRSLCATSVGNENNENNEVVCSHNRGAGNPYNTKGLLILPKGEAIYECNWSCECGPLCFNRVVQRGPAVSLQIFRTKHKGWGVRTLQPLQKGQFIAEYVGEVITNAEADRRGKINDKMGSTYLFDLDFETSKNKIIDFAIDAGNYGNISHFLNHSCVPNLEIRAVYTNHWNKKQHQLAFFTTERIPAGTELTFDYNPSSPFPGDPDWKESQPKKKKPKKSKKNNLKSPSDYIRLENSKKFITEDQPIEEFHPYQDTYKCYCGAPKCRGVVFK</sequence>
<dbReference type="SMART" id="SM00317">
    <property type="entry name" value="SET"/>
    <property type="match status" value="1"/>
</dbReference>
<dbReference type="Gene3D" id="2.170.270.10">
    <property type="entry name" value="SET domain"/>
    <property type="match status" value="1"/>
</dbReference>
<evidence type="ECO:0000256" key="6">
    <source>
        <dbReference type="ARBA" id="ARBA00022723"/>
    </source>
</evidence>
<evidence type="ECO:0000313" key="13">
    <source>
        <dbReference type="Proteomes" id="UP000187455"/>
    </source>
</evidence>
<organism evidence="12 13">
    <name type="scientific">Smittium mucronatum</name>
    <dbReference type="NCBI Taxonomy" id="133383"/>
    <lineage>
        <taxon>Eukaryota</taxon>
        <taxon>Fungi</taxon>
        <taxon>Fungi incertae sedis</taxon>
        <taxon>Zoopagomycota</taxon>
        <taxon>Kickxellomycotina</taxon>
        <taxon>Harpellomycetes</taxon>
        <taxon>Harpellales</taxon>
        <taxon>Legeriomycetaceae</taxon>
        <taxon>Smittium</taxon>
    </lineage>
</organism>
<evidence type="ECO:0000259" key="9">
    <source>
        <dbReference type="PROSITE" id="PS50280"/>
    </source>
</evidence>
<keyword evidence="5" id="KW-0949">S-adenosyl-L-methionine</keyword>
<evidence type="ECO:0000259" key="10">
    <source>
        <dbReference type="PROSITE" id="PS50867"/>
    </source>
</evidence>
<reference evidence="12 13" key="1">
    <citation type="journal article" date="2016" name="Mol. Biol. Evol.">
        <title>Genome-Wide Survey of Gut Fungi (Harpellales) Reveals the First Horizontally Transferred Ubiquitin Gene from a Mosquito Host.</title>
        <authorList>
            <person name="Wang Y."/>
            <person name="White M.M."/>
            <person name="Kvist S."/>
            <person name="Moncalvo J.M."/>
        </authorList>
    </citation>
    <scope>NUCLEOTIDE SEQUENCE [LARGE SCALE GENOMIC DNA]</scope>
    <source>
        <strain evidence="12 13">ALG-7-W6</strain>
    </source>
</reference>
<dbReference type="GO" id="GO:0032259">
    <property type="term" value="P:methylation"/>
    <property type="evidence" value="ECO:0007669"/>
    <property type="project" value="UniProtKB-KW"/>
</dbReference>
<dbReference type="InterPro" id="IPR046341">
    <property type="entry name" value="SET_dom_sf"/>
</dbReference>
<feature type="domain" description="Pre-SET" evidence="10">
    <location>
        <begin position="254"/>
        <end position="374"/>
    </location>
</feature>
<keyword evidence="4 12" id="KW-0808">Transferase</keyword>
<evidence type="ECO:0000256" key="1">
    <source>
        <dbReference type="ARBA" id="ARBA00004286"/>
    </source>
</evidence>
<dbReference type="Pfam" id="PF00856">
    <property type="entry name" value="SET"/>
    <property type="match status" value="1"/>
</dbReference>
<dbReference type="PANTHER" id="PTHR46223">
    <property type="entry name" value="HISTONE-LYSINE N-METHYLTRANSFERASE SUV39H"/>
    <property type="match status" value="1"/>
</dbReference>
<dbReference type="EMBL" id="LSSL01002108">
    <property type="protein sequence ID" value="OLY81859.1"/>
    <property type="molecule type" value="Genomic_DNA"/>
</dbReference>
<dbReference type="GO" id="GO:0005634">
    <property type="term" value="C:nucleus"/>
    <property type="evidence" value="ECO:0007669"/>
    <property type="project" value="InterPro"/>
</dbReference>
<keyword evidence="3 12" id="KW-0489">Methyltransferase</keyword>
<dbReference type="PROSITE" id="PS50280">
    <property type="entry name" value="SET"/>
    <property type="match status" value="1"/>
</dbReference>
<keyword evidence="6" id="KW-0479">Metal-binding</keyword>
<dbReference type="GO" id="GO:0042054">
    <property type="term" value="F:histone methyltransferase activity"/>
    <property type="evidence" value="ECO:0007669"/>
    <property type="project" value="InterPro"/>
</dbReference>
<dbReference type="GO" id="GO:0005694">
    <property type="term" value="C:chromosome"/>
    <property type="evidence" value="ECO:0007669"/>
    <property type="project" value="UniProtKB-SubCell"/>
</dbReference>
<evidence type="ECO:0000256" key="7">
    <source>
        <dbReference type="ARBA" id="ARBA00022833"/>
    </source>
</evidence>
<dbReference type="AlphaFoldDB" id="A0A1R0GY96"/>
<keyword evidence="7" id="KW-0862">Zinc</keyword>
<dbReference type="InterPro" id="IPR007728">
    <property type="entry name" value="Pre-SET_dom"/>
</dbReference>
<dbReference type="GO" id="GO:0008270">
    <property type="term" value="F:zinc ion binding"/>
    <property type="evidence" value="ECO:0007669"/>
    <property type="project" value="InterPro"/>
</dbReference>
<comment type="subcellular location">
    <subcellularLocation>
        <location evidence="1">Chromosome</location>
    </subcellularLocation>
</comment>
<feature type="domain" description="SET" evidence="9">
    <location>
        <begin position="377"/>
        <end position="504"/>
    </location>
</feature>
<evidence type="ECO:0000256" key="8">
    <source>
        <dbReference type="SAM" id="MobiDB-lite"/>
    </source>
</evidence>
<comment type="caution">
    <text evidence="12">The sequence shown here is derived from an EMBL/GenBank/DDBJ whole genome shotgun (WGS) entry which is preliminary data.</text>
</comment>
<dbReference type="SUPFAM" id="SSF82199">
    <property type="entry name" value="SET domain"/>
    <property type="match status" value="1"/>
</dbReference>
<dbReference type="Pfam" id="PF05033">
    <property type="entry name" value="Pre-SET"/>
    <property type="match status" value="1"/>
</dbReference>